<comment type="similarity">
    <text evidence="1 5">Belongs to the HypA/HybF family.</text>
</comment>
<dbReference type="GO" id="GO:0016151">
    <property type="term" value="F:nickel cation binding"/>
    <property type="evidence" value="ECO:0007669"/>
    <property type="project" value="UniProtKB-UniRule"/>
</dbReference>
<keyword evidence="4 5" id="KW-0862">Zinc</keyword>
<feature type="binding site" evidence="5">
    <location>
        <position position="76"/>
    </location>
    <ligand>
        <name>Zn(2+)</name>
        <dbReference type="ChEBI" id="CHEBI:29105"/>
    </ligand>
</feature>
<dbReference type="InterPro" id="IPR000688">
    <property type="entry name" value="HypA/HybF"/>
</dbReference>
<dbReference type="EMBL" id="BMVB01000044">
    <property type="protein sequence ID" value="GHC74068.1"/>
    <property type="molecule type" value="Genomic_DNA"/>
</dbReference>
<accession>A0A918U197</accession>
<evidence type="ECO:0000313" key="7">
    <source>
        <dbReference type="Proteomes" id="UP000646244"/>
    </source>
</evidence>
<feature type="binding site" evidence="5">
    <location>
        <position position="93"/>
    </location>
    <ligand>
        <name>Zn(2+)</name>
        <dbReference type="ChEBI" id="CHEBI:29105"/>
    </ligand>
</feature>
<reference evidence="6" key="2">
    <citation type="submission" date="2020-09" db="EMBL/GenBank/DDBJ databases">
        <authorList>
            <person name="Sun Q."/>
            <person name="Ohkuma M."/>
        </authorList>
    </citation>
    <scope>NUCLEOTIDE SEQUENCE</scope>
    <source>
        <strain evidence="6">JCM 4633</strain>
    </source>
</reference>
<name>A0A918U197_STRCJ</name>
<keyword evidence="3 5" id="KW-0479">Metal-binding</keyword>
<dbReference type="PANTHER" id="PTHR34535">
    <property type="entry name" value="HYDROGENASE MATURATION FACTOR HYPA"/>
    <property type="match status" value="1"/>
</dbReference>
<evidence type="ECO:0000256" key="1">
    <source>
        <dbReference type="ARBA" id="ARBA00010748"/>
    </source>
</evidence>
<reference evidence="6" key="1">
    <citation type="journal article" date="2014" name="Int. J. Syst. Evol. Microbiol.">
        <title>Complete genome sequence of Corynebacterium casei LMG S-19264T (=DSM 44701T), isolated from a smear-ripened cheese.</title>
        <authorList>
            <consortium name="US DOE Joint Genome Institute (JGI-PGF)"/>
            <person name="Walter F."/>
            <person name="Albersmeier A."/>
            <person name="Kalinowski J."/>
            <person name="Ruckert C."/>
        </authorList>
    </citation>
    <scope>NUCLEOTIDE SEQUENCE</scope>
    <source>
        <strain evidence="6">JCM 4633</strain>
    </source>
</reference>
<evidence type="ECO:0000256" key="3">
    <source>
        <dbReference type="ARBA" id="ARBA00022723"/>
    </source>
</evidence>
<dbReference type="AlphaFoldDB" id="A0A918U197"/>
<dbReference type="PIRSF" id="PIRSF004761">
    <property type="entry name" value="Hydrgn_mat_HypA"/>
    <property type="match status" value="1"/>
</dbReference>
<dbReference type="GO" id="GO:0051604">
    <property type="term" value="P:protein maturation"/>
    <property type="evidence" value="ECO:0007669"/>
    <property type="project" value="InterPro"/>
</dbReference>
<dbReference type="Pfam" id="PF01155">
    <property type="entry name" value="HypA"/>
    <property type="match status" value="1"/>
</dbReference>
<comment type="caution">
    <text evidence="6">The sequence shown here is derived from an EMBL/GenBank/DDBJ whole genome shotgun (WGS) entry which is preliminary data.</text>
</comment>
<dbReference type="HAMAP" id="MF_00213">
    <property type="entry name" value="HypA_HybF"/>
    <property type="match status" value="1"/>
</dbReference>
<dbReference type="Proteomes" id="UP000646244">
    <property type="component" value="Unassembled WGS sequence"/>
</dbReference>
<feature type="binding site" evidence="5">
    <location>
        <position position="90"/>
    </location>
    <ligand>
        <name>Zn(2+)</name>
        <dbReference type="ChEBI" id="CHEBI:29105"/>
    </ligand>
</feature>
<dbReference type="RefSeq" id="WP_190113244.1">
    <property type="nucleotide sequence ID" value="NZ_BMVB01000044.1"/>
</dbReference>
<feature type="binding site" evidence="5">
    <location>
        <position position="2"/>
    </location>
    <ligand>
        <name>Ni(2+)</name>
        <dbReference type="ChEBI" id="CHEBI:49786"/>
    </ligand>
</feature>
<feature type="binding site" evidence="5">
    <location>
        <position position="73"/>
    </location>
    <ligand>
        <name>Zn(2+)</name>
        <dbReference type="ChEBI" id="CHEBI:29105"/>
    </ligand>
</feature>
<evidence type="ECO:0000313" key="6">
    <source>
        <dbReference type="EMBL" id="GHC74068.1"/>
    </source>
</evidence>
<evidence type="ECO:0000256" key="2">
    <source>
        <dbReference type="ARBA" id="ARBA00022596"/>
    </source>
</evidence>
<gene>
    <name evidence="5 6" type="primary">hypA</name>
    <name evidence="6" type="ORF">GCM10010507_61770</name>
</gene>
<dbReference type="GO" id="GO:0008270">
    <property type="term" value="F:zinc ion binding"/>
    <property type="evidence" value="ECO:0007669"/>
    <property type="project" value="UniProtKB-UniRule"/>
</dbReference>
<dbReference type="Gene3D" id="3.30.2320.80">
    <property type="match status" value="1"/>
</dbReference>
<dbReference type="NCBIfam" id="TIGR00100">
    <property type="entry name" value="hypA"/>
    <property type="match status" value="1"/>
</dbReference>
<protein>
    <recommendedName>
        <fullName evidence="5">Hydrogenase maturation factor HypA</fullName>
    </recommendedName>
</protein>
<keyword evidence="2 5" id="KW-0533">Nickel</keyword>
<dbReference type="InterPro" id="IPR020538">
    <property type="entry name" value="Hydgase_Ni_incorp_HypA/HybF_CS"/>
</dbReference>
<evidence type="ECO:0000256" key="5">
    <source>
        <dbReference type="HAMAP-Rule" id="MF_00213"/>
    </source>
</evidence>
<organism evidence="6 7">
    <name type="scientific">Streptomyces cinnamoneus</name>
    <name type="common">Streptoverticillium cinnamoneum</name>
    <dbReference type="NCBI Taxonomy" id="53446"/>
    <lineage>
        <taxon>Bacteria</taxon>
        <taxon>Bacillati</taxon>
        <taxon>Actinomycetota</taxon>
        <taxon>Actinomycetes</taxon>
        <taxon>Kitasatosporales</taxon>
        <taxon>Streptomycetaceae</taxon>
        <taxon>Streptomyces</taxon>
        <taxon>Streptomyces cinnamoneus group</taxon>
    </lineage>
</organism>
<evidence type="ECO:0000256" key="4">
    <source>
        <dbReference type="ARBA" id="ARBA00022833"/>
    </source>
</evidence>
<comment type="function">
    <text evidence="5">Involved in the maturation of [NiFe] hydrogenases. Required for nickel insertion into the metal center of the hydrogenase.</text>
</comment>
<dbReference type="PROSITE" id="PS01249">
    <property type="entry name" value="HYPA"/>
    <property type="match status" value="1"/>
</dbReference>
<sequence length="118" mass="12617">MHELSLATAIVERAAETARRHGATTVTAVRLRVGEMAGVVPDALVFSFEVAREGTVLESARLVVEEVPARARCAGCAADFAVGTPPFLWCPRCDRPAQALLSGRELEITGIELQEAET</sequence>
<proteinExistence type="inferred from homology"/>
<dbReference type="PANTHER" id="PTHR34535:SF3">
    <property type="entry name" value="HYDROGENASE MATURATION FACTOR HYPA"/>
    <property type="match status" value="1"/>
</dbReference>